<dbReference type="EMBL" id="CBTN010000063">
    <property type="protein sequence ID" value="CDH58942.1"/>
    <property type="molecule type" value="Genomic_DNA"/>
</dbReference>
<keyword evidence="2" id="KW-1185">Reference proteome</keyword>
<name>A0A068SAR5_9FUNG</name>
<sequence>MVIDTTSLDDALPCKPSEKTNNIDEILIPVTIENQRIHALLDDGANFSAVDKTFCDEHEIKVLPAKGYIQLASAETKVARIGITEELDIWYNNRHIKHSFEVMQLARYKKASIGKNLFNEFGIGYTGLVR</sequence>
<accession>A0A068SAR5</accession>
<protein>
    <recommendedName>
        <fullName evidence="3">Peptidase A2 domain-containing protein</fullName>
    </recommendedName>
</protein>
<proteinExistence type="predicted"/>
<dbReference type="Proteomes" id="UP000027586">
    <property type="component" value="Unassembled WGS sequence"/>
</dbReference>
<dbReference type="OrthoDB" id="2284378at2759"/>
<gene>
    <name evidence="1" type="ORF">LCOR_09787.1</name>
</gene>
<dbReference type="CDD" id="cd00303">
    <property type="entry name" value="retropepsin_like"/>
    <property type="match status" value="1"/>
</dbReference>
<dbReference type="AlphaFoldDB" id="A0A068SAR5"/>
<dbReference type="VEuPathDB" id="FungiDB:LCOR_09787.1"/>
<organism evidence="1 2">
    <name type="scientific">Lichtheimia corymbifera JMRC:FSU:9682</name>
    <dbReference type="NCBI Taxonomy" id="1263082"/>
    <lineage>
        <taxon>Eukaryota</taxon>
        <taxon>Fungi</taxon>
        <taxon>Fungi incertae sedis</taxon>
        <taxon>Mucoromycota</taxon>
        <taxon>Mucoromycotina</taxon>
        <taxon>Mucoromycetes</taxon>
        <taxon>Mucorales</taxon>
        <taxon>Lichtheimiaceae</taxon>
        <taxon>Lichtheimia</taxon>
    </lineage>
</organism>
<dbReference type="InterPro" id="IPR021109">
    <property type="entry name" value="Peptidase_aspartic_dom_sf"/>
</dbReference>
<dbReference type="Gene3D" id="2.40.70.10">
    <property type="entry name" value="Acid Proteases"/>
    <property type="match status" value="1"/>
</dbReference>
<evidence type="ECO:0000313" key="2">
    <source>
        <dbReference type="Proteomes" id="UP000027586"/>
    </source>
</evidence>
<dbReference type="SUPFAM" id="SSF50630">
    <property type="entry name" value="Acid proteases"/>
    <property type="match status" value="1"/>
</dbReference>
<evidence type="ECO:0000313" key="1">
    <source>
        <dbReference type="EMBL" id="CDH58942.1"/>
    </source>
</evidence>
<reference evidence="1" key="1">
    <citation type="submission" date="2013-08" db="EMBL/GenBank/DDBJ databases">
        <title>Gene expansion shapes genome architecture in the human pathogen Lichtheimia corymbifera: an evolutionary genomics analysis in the ancient terrestrial Mucorales (Mucoromycotina).</title>
        <authorList>
            <person name="Schwartze V.U."/>
            <person name="Winter S."/>
            <person name="Shelest E."/>
            <person name="Marcet-Houben M."/>
            <person name="Horn F."/>
            <person name="Wehner S."/>
            <person name="Hoffmann K."/>
            <person name="Riege K."/>
            <person name="Sammeth M."/>
            <person name="Nowrousian M."/>
            <person name="Valiante V."/>
            <person name="Linde J."/>
            <person name="Jacobsen I.D."/>
            <person name="Marz M."/>
            <person name="Brakhage A.A."/>
            <person name="Gabaldon T."/>
            <person name="Bocker S."/>
            <person name="Voigt K."/>
        </authorList>
    </citation>
    <scope>NUCLEOTIDE SEQUENCE [LARGE SCALE GENOMIC DNA]</scope>
    <source>
        <strain evidence="1">FSU 9682</strain>
    </source>
</reference>
<evidence type="ECO:0008006" key="3">
    <source>
        <dbReference type="Google" id="ProtNLM"/>
    </source>
</evidence>
<comment type="caution">
    <text evidence="1">The sequence shown here is derived from an EMBL/GenBank/DDBJ whole genome shotgun (WGS) entry which is preliminary data.</text>
</comment>